<evidence type="ECO:0000313" key="2">
    <source>
        <dbReference type="Proteomes" id="UP000238385"/>
    </source>
</evidence>
<sequence>MISSSDAVTNPSVASFDKALEQLGLDLLNSPTAYNTAVLDAALQVMKTPEGLDALYARVPAMEAKGVFTNSDWDQPAILRPALAVRTLRQGAAPYTAIEALSELRLLAVAMGDYLHPGISAEHARNFLTQVTALNLDLLSGQMSEADRERPQGLGQIVNSLYQYLLSKLGYESILDSLVDEVQRLLAQRPIQTDSIKQMVSQIAKCLFDPEIETSGMDKAARLVSALFGPTKGCRDDPGFAVYGERLATMDEVALSEEAQGFASAMHETGMVSPYHPMLLRHLRGHRDDLIPLALGLSITGNDVLQCYRQIVLELIDQVVHPETSQAVYGLTMFLERGSLFTPPVAAGLWRQLELTLCQAASDRLKAVFGEAHPPRVYLLAGVLSLLGQPLGVGQGNNPTCQSVIGLSMWSFNDADFLLQLVAWAARDDDVVMRFEGQHINSQHLEAGLAKEPPTDVDPVSLVLIPHLDRIYGEMGRLCGVRDDDLHRWINPEMYGWWVGHGFLSVISRETGKIHDYEDFIRHFYASYHPYYNGNIPVIHPQPAGIAVTDSGGRLVGRHAITIIRVNLDRDGQMRIYFFNPNNDSGQDWGQGINCSTQSNGERHGEASLPFAEFASRLCVFHYDPREIGDTSVIPETEVTRATELGRTSWAMSYEVILT</sequence>
<gene>
    <name evidence="1" type="ORF">C7H08_14290</name>
</gene>
<dbReference type="Proteomes" id="UP000238385">
    <property type="component" value="Unassembled WGS sequence"/>
</dbReference>
<proteinExistence type="predicted"/>
<evidence type="ECO:0000313" key="1">
    <source>
        <dbReference type="EMBL" id="PSF06288.1"/>
    </source>
</evidence>
<protein>
    <submittedName>
        <fullName evidence="1">Uncharacterized protein</fullName>
    </submittedName>
</protein>
<keyword evidence="2" id="KW-1185">Reference proteome</keyword>
<dbReference type="OrthoDB" id="3893742at2"/>
<organism evidence="1 2">
    <name type="scientific">Marinobacter halophilus</name>
    <dbReference type="NCBI Taxonomy" id="1323740"/>
    <lineage>
        <taxon>Bacteria</taxon>
        <taxon>Pseudomonadati</taxon>
        <taxon>Pseudomonadota</taxon>
        <taxon>Gammaproteobacteria</taxon>
        <taxon>Pseudomonadales</taxon>
        <taxon>Marinobacteraceae</taxon>
        <taxon>Marinobacter</taxon>
    </lineage>
</organism>
<dbReference type="EMBL" id="PXNN01000017">
    <property type="protein sequence ID" value="PSF06288.1"/>
    <property type="molecule type" value="Genomic_DNA"/>
</dbReference>
<name>A0A2T1K8D8_9GAMM</name>
<dbReference type="RefSeq" id="WP_106672919.1">
    <property type="nucleotide sequence ID" value="NZ_BMFE01000002.1"/>
</dbReference>
<reference evidence="1 2" key="1">
    <citation type="submission" date="2018-03" db="EMBL/GenBank/DDBJ databases">
        <title>Marinobacter brunus sp. nov., a marine bacterium of Gamma-proteobacteria isolated from the surface seawater of the South China Sea.</title>
        <authorList>
            <person name="Cheng H."/>
            <person name="Wu Y.-H."/>
            <person name="Xamxidin M."/>
            <person name="Xu X.-W."/>
        </authorList>
    </citation>
    <scope>NUCLEOTIDE SEQUENCE [LARGE SCALE GENOMIC DNA]</scope>
    <source>
        <strain evidence="1 2">JCM 30472</strain>
    </source>
</reference>
<comment type="caution">
    <text evidence="1">The sequence shown here is derived from an EMBL/GenBank/DDBJ whole genome shotgun (WGS) entry which is preliminary data.</text>
</comment>
<accession>A0A2T1K8D8</accession>
<dbReference type="AlphaFoldDB" id="A0A2T1K8D8"/>